<comment type="similarity">
    <text evidence="2 9">Belongs to the SLX4 family.</text>
</comment>
<feature type="region of interest" description="Disordered" evidence="10">
    <location>
        <begin position="481"/>
        <end position="537"/>
    </location>
</feature>
<proteinExistence type="inferred from homology"/>
<feature type="compositionally biased region" description="Basic and acidic residues" evidence="10">
    <location>
        <begin position="522"/>
        <end position="537"/>
    </location>
</feature>
<evidence type="ECO:0000313" key="11">
    <source>
        <dbReference type="EMBL" id="KAI1867622.1"/>
    </source>
</evidence>
<feature type="compositionally biased region" description="Basic residues" evidence="10">
    <location>
        <begin position="343"/>
        <end position="358"/>
    </location>
</feature>
<protein>
    <recommendedName>
        <fullName evidence="8 9">Structure-specific endonuclease subunit SLX4</fullName>
    </recommendedName>
</protein>
<comment type="subcellular location">
    <subcellularLocation>
        <location evidence="1 9">Nucleus</location>
    </subcellularLocation>
</comment>
<evidence type="ECO:0000256" key="10">
    <source>
        <dbReference type="SAM" id="MobiDB-lite"/>
    </source>
</evidence>
<dbReference type="HAMAP" id="MF_03110">
    <property type="entry name" value="Endonuc_su_Slx4"/>
    <property type="match status" value="1"/>
</dbReference>
<keyword evidence="4 9" id="KW-0227">DNA damage</keyword>
<evidence type="ECO:0000256" key="4">
    <source>
        <dbReference type="ARBA" id="ARBA00022763"/>
    </source>
</evidence>
<feature type="region of interest" description="Disordered" evidence="10">
    <location>
        <begin position="257"/>
        <end position="287"/>
    </location>
</feature>
<name>A0A9P9WKQ1_9PEZI</name>
<feature type="compositionally biased region" description="Polar residues" evidence="10">
    <location>
        <begin position="481"/>
        <end position="498"/>
    </location>
</feature>
<keyword evidence="6 9" id="KW-0234">DNA repair</keyword>
<dbReference type="InterPro" id="IPR018574">
    <property type="entry name" value="Structure-sp_endonuc_su_Slx4"/>
</dbReference>
<dbReference type="CDD" id="cd22999">
    <property type="entry name" value="SAP_SLX4"/>
    <property type="match status" value="1"/>
</dbReference>
<dbReference type="GO" id="GO:0006310">
    <property type="term" value="P:DNA recombination"/>
    <property type="evidence" value="ECO:0007669"/>
    <property type="project" value="UniProtKB-UniRule"/>
</dbReference>
<keyword evidence="3 9" id="KW-0597">Phosphoprotein</keyword>
<dbReference type="InterPro" id="IPR027784">
    <property type="entry name" value="Slx4_ascomycetes"/>
</dbReference>
<comment type="subunit">
    <text evidence="9">Forms a heterodimer with SLX1.</text>
</comment>
<sequence>MSSTPRPARGDTYLINSSSPDLPSLGELFRRSPKRAPPLRSGSNAAPIPTTARSTFASAADILREAPEIDIDTETITHSPPPRKPKAPRKPRAKALASKEADAPAEVALSPKRFKSKKSLEDNQPSLPRARVTKSTAPDKKRTRKTTETVSNHFPAAEEPEAAPPEPQEPAVARRNDWTPPRANTVVILDSESDNRELLSSAERPVTKKNVFGTLLDAYGCRDTGTATENEAGLPAQPAAPAVDILRKRKRLELVAVGDERPAPPESESQGARVASPSKPPLAKKKAATTITSLATAPYMPQLPEIDLLAPGNKETLLQYFDGDGNMKSLVEHQSALMDHEKSKVKKPAAKPRKKKKSATVEDPVLYSPSSALRQSVNQDFVFGTSSQLILEDSPTMLRDLQAAIKASNQPGSDPFASSPTSRAKGLWHAGARDVDGDLLGAEVVDLVAAGNVAVNDRSNLADPAAGLRRDEFVDIGDICSSSPQAGTGSTDPSSRFWQPQGPIASSAMTSTTLSEGSAVAEEAKAGKEPEQPQRPKYDLFTDAQLAKQVTAYGFKPLKRRQAMVALLDQCWASQHPGMPTVHPAGPSASMSTSASLRLPKQKSPARTAASKASTTAEPVKKSRSKPKKADEPVASVLSASPKRGRGRPRKVPAATSDAAVKATTTRNSKSPTQAKGKRPAKKTVEIADSDDDISLSSDSSPERVFSSPPPVDLSTTEDGVDMSLNLSPTDQEATMFSHITKAVTSAPRSKDPTNPSWHEKMLLYDPIVLEDLAAWLNGGQLTRVGYDGEVSPGEVKKWCESKSIICLWRVNVRGKERKRY</sequence>
<evidence type="ECO:0000256" key="6">
    <source>
        <dbReference type="ARBA" id="ARBA00023204"/>
    </source>
</evidence>
<dbReference type="InterPro" id="IPR000637">
    <property type="entry name" value="HMGI/Y_DNA-bd_CS"/>
</dbReference>
<evidence type="ECO:0000256" key="5">
    <source>
        <dbReference type="ARBA" id="ARBA00023172"/>
    </source>
</evidence>
<reference evidence="11" key="1">
    <citation type="submission" date="2021-03" db="EMBL/GenBank/DDBJ databases">
        <title>Revisited historic fungal species revealed as producer of novel bioactive compounds through whole genome sequencing and comparative genomics.</title>
        <authorList>
            <person name="Vignolle G.A."/>
            <person name="Hochenegger N."/>
            <person name="Mach R.L."/>
            <person name="Mach-Aigner A.R."/>
            <person name="Javad Rahimi M."/>
            <person name="Salim K.A."/>
            <person name="Chan C.M."/>
            <person name="Lim L.B.L."/>
            <person name="Cai F."/>
            <person name="Druzhinina I.S."/>
            <person name="U'Ren J.M."/>
            <person name="Derntl C."/>
        </authorList>
    </citation>
    <scope>NUCLEOTIDE SEQUENCE</scope>
    <source>
        <strain evidence="11">TUCIM 5799</strain>
    </source>
</reference>
<evidence type="ECO:0000256" key="3">
    <source>
        <dbReference type="ARBA" id="ARBA00022553"/>
    </source>
</evidence>
<dbReference type="AlphaFoldDB" id="A0A9P9WKQ1"/>
<gene>
    <name evidence="9" type="primary">SLX4</name>
    <name evidence="11" type="ORF">JX265_007424</name>
</gene>
<organism evidence="11 12">
    <name type="scientific">Neoarthrinium moseri</name>
    <dbReference type="NCBI Taxonomy" id="1658444"/>
    <lineage>
        <taxon>Eukaryota</taxon>
        <taxon>Fungi</taxon>
        <taxon>Dikarya</taxon>
        <taxon>Ascomycota</taxon>
        <taxon>Pezizomycotina</taxon>
        <taxon>Sordariomycetes</taxon>
        <taxon>Xylariomycetidae</taxon>
        <taxon>Amphisphaeriales</taxon>
        <taxon>Apiosporaceae</taxon>
        <taxon>Neoarthrinium</taxon>
    </lineage>
</organism>
<dbReference type="Proteomes" id="UP000829685">
    <property type="component" value="Unassembled WGS sequence"/>
</dbReference>
<dbReference type="Pfam" id="PF09494">
    <property type="entry name" value="Slx4"/>
    <property type="match status" value="1"/>
</dbReference>
<comment type="PTM">
    <text evidence="9">Phosphorylated in response to DNA damage.</text>
</comment>
<feature type="region of interest" description="Disordered" evidence="10">
    <location>
        <begin position="578"/>
        <end position="721"/>
    </location>
</feature>
<evidence type="ECO:0000256" key="9">
    <source>
        <dbReference type="HAMAP-Rule" id="MF_03110"/>
    </source>
</evidence>
<dbReference type="PROSITE" id="PS00354">
    <property type="entry name" value="HMGI_Y"/>
    <property type="match status" value="1"/>
</dbReference>
<dbReference type="GO" id="GO:0017108">
    <property type="term" value="F:5'-flap endonuclease activity"/>
    <property type="evidence" value="ECO:0007669"/>
    <property type="project" value="InterPro"/>
</dbReference>
<evidence type="ECO:0000256" key="1">
    <source>
        <dbReference type="ARBA" id="ARBA00004123"/>
    </source>
</evidence>
<dbReference type="GO" id="GO:0006355">
    <property type="term" value="P:regulation of DNA-templated transcription"/>
    <property type="evidence" value="ECO:0007669"/>
    <property type="project" value="InterPro"/>
</dbReference>
<comment type="function">
    <text evidence="9">Regulatory subunit of the SLX1-SLX4 structure-specific endonuclease that resolves DNA secondary structures generated during DNA repair and recombination. Has endonuclease activity towards branched DNA substrates, introducing single-strand cuts in duplex DNA close to junctions with ss-DNA.</text>
</comment>
<dbReference type="GO" id="GO:0006260">
    <property type="term" value="P:DNA replication"/>
    <property type="evidence" value="ECO:0007669"/>
    <property type="project" value="InterPro"/>
</dbReference>
<dbReference type="GO" id="GO:0033557">
    <property type="term" value="C:Slx1-Slx4 complex"/>
    <property type="evidence" value="ECO:0007669"/>
    <property type="project" value="UniProtKB-UniRule"/>
</dbReference>
<feature type="region of interest" description="Disordered" evidence="10">
    <location>
        <begin position="337"/>
        <end position="362"/>
    </location>
</feature>
<feature type="compositionally biased region" description="Polar residues" evidence="10">
    <location>
        <begin position="507"/>
        <end position="516"/>
    </location>
</feature>
<feature type="compositionally biased region" description="Low complexity" evidence="10">
    <location>
        <begin position="605"/>
        <end position="617"/>
    </location>
</feature>
<evidence type="ECO:0000256" key="2">
    <source>
        <dbReference type="ARBA" id="ARBA00006661"/>
    </source>
</evidence>
<keyword evidence="5 9" id="KW-0233">DNA recombination</keyword>
<feature type="compositionally biased region" description="Basic residues" evidence="10">
    <location>
        <begin position="81"/>
        <end position="93"/>
    </location>
</feature>
<comment type="caution">
    <text evidence="11">The sequence shown here is derived from an EMBL/GenBank/DDBJ whole genome shotgun (WGS) entry which is preliminary data.</text>
</comment>
<evidence type="ECO:0000256" key="8">
    <source>
        <dbReference type="ARBA" id="ARBA00029496"/>
    </source>
</evidence>
<dbReference type="EMBL" id="JAFIMR010000018">
    <property type="protein sequence ID" value="KAI1867622.1"/>
    <property type="molecule type" value="Genomic_DNA"/>
</dbReference>
<evidence type="ECO:0000313" key="12">
    <source>
        <dbReference type="Proteomes" id="UP000829685"/>
    </source>
</evidence>
<keyword evidence="7 9" id="KW-0539">Nucleus</keyword>
<feature type="region of interest" description="Disordered" evidence="10">
    <location>
        <begin position="1"/>
        <end position="204"/>
    </location>
</feature>
<accession>A0A9P9WKQ1</accession>
<feature type="compositionally biased region" description="Polar residues" evidence="10">
    <location>
        <begin position="663"/>
        <end position="674"/>
    </location>
</feature>
<evidence type="ECO:0000256" key="7">
    <source>
        <dbReference type="ARBA" id="ARBA00023242"/>
    </source>
</evidence>
<keyword evidence="12" id="KW-1185">Reference proteome</keyword>
<dbReference type="GO" id="GO:0006281">
    <property type="term" value="P:DNA repair"/>
    <property type="evidence" value="ECO:0007669"/>
    <property type="project" value="UniProtKB-UniRule"/>
</dbReference>